<dbReference type="PANTHER" id="PTHR30231:SF41">
    <property type="entry name" value="DNA POLYMERASE III SUBUNIT EPSILON"/>
    <property type="match status" value="1"/>
</dbReference>
<dbReference type="SUPFAM" id="SSF54631">
    <property type="entry name" value="CBS-domain pair"/>
    <property type="match status" value="1"/>
</dbReference>
<dbReference type="EMBL" id="JAWLIP010000004">
    <property type="protein sequence ID" value="MDV6226577.1"/>
    <property type="molecule type" value="Genomic_DNA"/>
</dbReference>
<gene>
    <name evidence="6" type="ORF">R2G56_09815</name>
</gene>
<feature type="domain" description="CBS" evidence="5">
    <location>
        <begin position="241"/>
        <end position="304"/>
    </location>
</feature>
<evidence type="ECO:0000256" key="3">
    <source>
        <dbReference type="ARBA" id="ARBA00049244"/>
    </source>
</evidence>
<dbReference type="CDD" id="cd06127">
    <property type="entry name" value="DEDDh"/>
    <property type="match status" value="1"/>
</dbReference>
<dbReference type="InterPro" id="IPR012337">
    <property type="entry name" value="RNaseH-like_sf"/>
</dbReference>
<dbReference type="Proteomes" id="UP001185659">
    <property type="component" value="Unassembled WGS sequence"/>
</dbReference>
<dbReference type="CDD" id="cd05401">
    <property type="entry name" value="NT_GlnE_GlnD_like"/>
    <property type="match status" value="1"/>
</dbReference>
<dbReference type="Pfam" id="PF00571">
    <property type="entry name" value="CBS"/>
    <property type="match status" value="2"/>
</dbReference>
<dbReference type="SMART" id="SM00116">
    <property type="entry name" value="CBS"/>
    <property type="match status" value="2"/>
</dbReference>
<evidence type="ECO:0000313" key="6">
    <source>
        <dbReference type="EMBL" id="MDV6226577.1"/>
    </source>
</evidence>
<dbReference type="Pfam" id="PF03445">
    <property type="entry name" value="DUF294"/>
    <property type="match status" value="1"/>
</dbReference>
<evidence type="ECO:0000256" key="1">
    <source>
        <dbReference type="ARBA" id="ARBA00012417"/>
    </source>
</evidence>
<dbReference type="Gene3D" id="3.30.420.10">
    <property type="entry name" value="Ribonuclease H-like superfamily/Ribonuclease H"/>
    <property type="match status" value="1"/>
</dbReference>
<dbReference type="Pfam" id="PF00929">
    <property type="entry name" value="RNase_T"/>
    <property type="match status" value="1"/>
</dbReference>
<dbReference type="InterPro" id="IPR018821">
    <property type="entry name" value="DUF294_put_nucleoTrafse_sb-bd"/>
</dbReference>
<dbReference type="InterPro" id="IPR000644">
    <property type="entry name" value="CBS_dom"/>
</dbReference>
<dbReference type="InterPro" id="IPR013520">
    <property type="entry name" value="Ribonucl_H"/>
</dbReference>
<proteinExistence type="predicted"/>
<feature type="domain" description="CBS" evidence="5">
    <location>
        <begin position="311"/>
        <end position="369"/>
    </location>
</feature>
<dbReference type="SMART" id="SM00479">
    <property type="entry name" value="EXOIII"/>
    <property type="match status" value="1"/>
</dbReference>
<dbReference type="RefSeq" id="WP_317561165.1">
    <property type="nucleotide sequence ID" value="NZ_JAWLIP010000004.1"/>
</dbReference>
<keyword evidence="7" id="KW-1185">Reference proteome</keyword>
<protein>
    <recommendedName>
        <fullName evidence="1">DNA-directed DNA polymerase</fullName>
        <ecNumber evidence="1">2.7.7.7</ecNumber>
    </recommendedName>
</protein>
<dbReference type="Gene3D" id="3.10.580.10">
    <property type="entry name" value="CBS-domain"/>
    <property type="match status" value="1"/>
</dbReference>
<name>A0ABU4AK03_9HYPH</name>
<organism evidence="6 7">
    <name type="scientific">Nitratireductor aquimarinus</name>
    <dbReference type="NCBI Taxonomy" id="889300"/>
    <lineage>
        <taxon>Bacteria</taxon>
        <taxon>Pseudomonadati</taxon>
        <taxon>Pseudomonadota</taxon>
        <taxon>Alphaproteobacteria</taxon>
        <taxon>Hyphomicrobiales</taxon>
        <taxon>Phyllobacteriaceae</taxon>
        <taxon>Nitratireductor</taxon>
    </lineage>
</organism>
<dbReference type="PROSITE" id="PS51371">
    <property type="entry name" value="CBS"/>
    <property type="match status" value="2"/>
</dbReference>
<dbReference type="SUPFAM" id="SSF53098">
    <property type="entry name" value="Ribonuclease H-like"/>
    <property type="match status" value="1"/>
</dbReference>
<dbReference type="PANTHER" id="PTHR30231">
    <property type="entry name" value="DNA POLYMERASE III SUBUNIT EPSILON"/>
    <property type="match status" value="1"/>
</dbReference>
<dbReference type="InterPro" id="IPR036397">
    <property type="entry name" value="RNaseH_sf"/>
</dbReference>
<evidence type="ECO:0000256" key="2">
    <source>
        <dbReference type="ARBA" id="ARBA00025483"/>
    </source>
</evidence>
<evidence type="ECO:0000313" key="7">
    <source>
        <dbReference type="Proteomes" id="UP001185659"/>
    </source>
</evidence>
<dbReference type="InterPro" id="IPR005105">
    <property type="entry name" value="GlnD_Uridyltrans_N"/>
</dbReference>
<dbReference type="Pfam" id="PF10335">
    <property type="entry name" value="DUF294_C"/>
    <property type="match status" value="1"/>
</dbReference>
<reference evidence="6 7" key="1">
    <citation type="submission" date="2023-10" db="EMBL/GenBank/DDBJ databases">
        <authorList>
            <person name="Venkata Ramana C."/>
            <person name="Sasikala C."/>
            <person name="Dhurka M."/>
        </authorList>
    </citation>
    <scope>NUCLEOTIDE SEQUENCE [LARGE SCALE GENOMIC DNA]</scope>
    <source>
        <strain evidence="6 7">KCTC 32151</strain>
    </source>
</reference>
<dbReference type="EC" id="2.7.7.7" evidence="1"/>
<dbReference type="InterPro" id="IPR046342">
    <property type="entry name" value="CBS_dom_sf"/>
</dbReference>
<evidence type="ECO:0000259" key="5">
    <source>
        <dbReference type="PROSITE" id="PS51371"/>
    </source>
</evidence>
<accession>A0ABU4AK03</accession>
<keyword evidence="4" id="KW-0129">CBS domain</keyword>
<dbReference type="NCBIfam" id="TIGR00573">
    <property type="entry name" value="dnaq"/>
    <property type="match status" value="1"/>
</dbReference>
<dbReference type="InterPro" id="IPR006054">
    <property type="entry name" value="DnaQ"/>
</dbReference>
<comment type="function">
    <text evidence="2">DNA polymerase III is a complex, multichain enzyme responsible for most of the replicative synthesis in bacteria. The epsilon subunit contain the editing function and is a proofreading 3'-5' exonuclease.</text>
</comment>
<sequence length="709" mass="76303">MKAVTDATPLIAANAVAFDTETTGLDVKEARILQLGGMALVGGRLRAEDAFETLVDPGVPIPPRSTAIHGITGQMLRTAPDFADAWQRFEEYRSGRLLVGYALGFDLAVLEREAHRAGLLWQAPRTLCVRMLAGIVNPDLPDASLDAIAAWLEVETSGRHSALADARIAGEVFTALAPHLAGRGIRTVAEAERASSLRSQALRQQAEAGWSEPFLRRNGASRHALEAIDPYAFSHRVAEAASAEPVIARDDISVQEAACMMAERRISSLLLSSDGAPGGPAERYAIVTERDVLRAVASSGGTALAGPVSGIAAGPLIAIEGSAFFYRALGLMNRRKIRHLGVSDADGRLAGVISARDFLKFRAGAAVDLQARIENADTPADLAGAWSRVAVVASALLDEEIDTRSITEIISGVLCAMTARACEMALHDMEAAGEGKPPCAFAVMVLGSGGRGESLLAPDQDNALIFAEGEPDGPQDRWFAELGARFADHLHAAAIPLCKGEVMARNALWRGSAETWRQRVDEWVTKARPQDLLNVDIFYDLRAVHGEERLVSALSAHAWKRGSEQIEFAKLLGESVRDMNNPFTLFGGFRLEEGRVDLKMHGLFPIAAMARALAIRHHLPRASTGARLEALAEHPGMPRNDLLALRDAHRFFLTLVLEQQVDDIALGIPLSNNVAPERLTARQQKTLKDALKSVAIIPQLVRNAMFVNG</sequence>
<comment type="caution">
    <text evidence="6">The sequence shown here is derived from an EMBL/GenBank/DDBJ whole genome shotgun (WGS) entry which is preliminary data.</text>
</comment>
<evidence type="ECO:0000256" key="4">
    <source>
        <dbReference type="PROSITE-ProRule" id="PRU00703"/>
    </source>
</evidence>
<comment type="catalytic activity">
    <reaction evidence="3">
        <text>DNA(n) + a 2'-deoxyribonucleoside 5'-triphosphate = DNA(n+1) + diphosphate</text>
        <dbReference type="Rhea" id="RHEA:22508"/>
        <dbReference type="Rhea" id="RHEA-COMP:17339"/>
        <dbReference type="Rhea" id="RHEA-COMP:17340"/>
        <dbReference type="ChEBI" id="CHEBI:33019"/>
        <dbReference type="ChEBI" id="CHEBI:61560"/>
        <dbReference type="ChEBI" id="CHEBI:173112"/>
        <dbReference type="EC" id="2.7.7.7"/>
    </reaction>
</comment>